<name>A0ACB8U529_9APHY</name>
<proteinExistence type="predicted"/>
<dbReference type="Proteomes" id="UP001055072">
    <property type="component" value="Unassembled WGS sequence"/>
</dbReference>
<protein>
    <submittedName>
        <fullName evidence="1">Uncharacterized protein</fullName>
    </submittedName>
</protein>
<evidence type="ECO:0000313" key="2">
    <source>
        <dbReference type="Proteomes" id="UP001055072"/>
    </source>
</evidence>
<sequence length="669" mass="74174">MATMQVDETAAEVKPFITYPPFLTPPPGVKILPFTQFKEPGIAVRIDVDETDGEVDGLGVPTVTLNSRHDLTQEERKMGKKRLANATQITADGQVRRIAWHEEWRSHEKAHQFSYDPNISEFDRLWQASGDFKNSRAWPPTSNPLSNIWDQIRLYIGLISSIQPPSKRKKGGQAPVEADEDDEDFVTIKEVALERVDDREEGFKISSERKKEALKDSQAPLDETALDVIREDHDAKKDQRLQEFLHDTETYIKIFFSAHWRDRGFAWDKTRSESCPILMGFFLRFLVFYNAFPEPDIQRGLQRAIKIAAQAEKELPATFVVAKALEDGISKGLKRIYGGMSNTLKLWDSDKEDVEDADADADFPNAANTVTVDAGVASADLDDNSPPNVKKRKLENGDSLPTASSSQEEDIIVINSSSMNVDEAALKDAVADNLDINGAEVAPTGDWGSAWGSGAWGSGASGGWGDAADSTWNVERPPTPAGEDADDGWKITEDFTLENLLGDTAKLLADTHTTGIVERSTRRVVRVVKPPETKSEPRKAKSGSAETVEAELENKLAYVVLAPWKKVGNHIASDVTLPIIQDSSRGDGFDPSQDEIQVLLDPATCDKLPIGVGLTATWVQLARKDGEKTKQPKKSVSGKVGEPTKWWYMEQFMATLVSFHTDRYYPDQD</sequence>
<reference evidence="1" key="1">
    <citation type="journal article" date="2021" name="Environ. Microbiol.">
        <title>Gene family expansions and transcriptome signatures uncover fungal adaptations to wood decay.</title>
        <authorList>
            <person name="Hage H."/>
            <person name="Miyauchi S."/>
            <person name="Viragh M."/>
            <person name="Drula E."/>
            <person name="Min B."/>
            <person name="Chaduli D."/>
            <person name="Navarro D."/>
            <person name="Favel A."/>
            <person name="Norest M."/>
            <person name="Lesage-Meessen L."/>
            <person name="Balint B."/>
            <person name="Merenyi Z."/>
            <person name="de Eugenio L."/>
            <person name="Morin E."/>
            <person name="Martinez A.T."/>
            <person name="Baldrian P."/>
            <person name="Stursova M."/>
            <person name="Martinez M.J."/>
            <person name="Novotny C."/>
            <person name="Magnuson J.K."/>
            <person name="Spatafora J.W."/>
            <person name="Maurice S."/>
            <person name="Pangilinan J."/>
            <person name="Andreopoulos W."/>
            <person name="LaButti K."/>
            <person name="Hundley H."/>
            <person name="Na H."/>
            <person name="Kuo A."/>
            <person name="Barry K."/>
            <person name="Lipzen A."/>
            <person name="Henrissat B."/>
            <person name="Riley R."/>
            <person name="Ahrendt S."/>
            <person name="Nagy L.G."/>
            <person name="Grigoriev I.V."/>
            <person name="Martin F."/>
            <person name="Rosso M.N."/>
        </authorList>
    </citation>
    <scope>NUCLEOTIDE SEQUENCE</scope>
    <source>
        <strain evidence="1">CBS 384.51</strain>
    </source>
</reference>
<dbReference type="EMBL" id="MU274911">
    <property type="protein sequence ID" value="KAI0089214.1"/>
    <property type="molecule type" value="Genomic_DNA"/>
</dbReference>
<accession>A0ACB8U529</accession>
<keyword evidence="2" id="KW-1185">Reference proteome</keyword>
<gene>
    <name evidence="1" type="ORF">BDY19DRAFT_944738</name>
</gene>
<evidence type="ECO:0000313" key="1">
    <source>
        <dbReference type="EMBL" id="KAI0089214.1"/>
    </source>
</evidence>
<comment type="caution">
    <text evidence="1">The sequence shown here is derived from an EMBL/GenBank/DDBJ whole genome shotgun (WGS) entry which is preliminary data.</text>
</comment>
<organism evidence="1 2">
    <name type="scientific">Irpex rosettiformis</name>
    <dbReference type="NCBI Taxonomy" id="378272"/>
    <lineage>
        <taxon>Eukaryota</taxon>
        <taxon>Fungi</taxon>
        <taxon>Dikarya</taxon>
        <taxon>Basidiomycota</taxon>
        <taxon>Agaricomycotina</taxon>
        <taxon>Agaricomycetes</taxon>
        <taxon>Polyporales</taxon>
        <taxon>Irpicaceae</taxon>
        <taxon>Irpex</taxon>
    </lineage>
</organism>